<keyword evidence="4" id="KW-0677">Repeat</keyword>
<dbReference type="GO" id="GO:0005509">
    <property type="term" value="F:calcium ion binding"/>
    <property type="evidence" value="ECO:0007669"/>
    <property type="project" value="UniProtKB-UniRule"/>
</dbReference>
<dbReference type="Pfam" id="PF00149">
    <property type="entry name" value="Metallophos"/>
    <property type="match status" value="1"/>
</dbReference>
<dbReference type="PROSITE" id="PS00125">
    <property type="entry name" value="SER_THR_PHOSPHATASE"/>
    <property type="match status" value="1"/>
</dbReference>
<sequence>STAQSHQQHQRVGVAQICDTSAKSAVSLRSGISTRTNEAGGQQPASAADDIEAEAKNEVSLQSAVLIQKWYRRYKARLEARRQTSWMIYQSIEYSSESSQLHLYNFFNDMLRLGGGGVGGASANAGFAERLRQKSIEEEDEELLEHTGYSEMTVERNYKGPKLSFPLSATHVQLMIDSFRQGGLLHARYLLQLLHETRSVLKTRQNIQLVSSSISKQLDLVIKMLSLNANFHAPILKVTVVGDLHGKLEDLLIVLYKNGLPDVTNPYIFNGDFVDRGPNSVEILAILFACQLVWPSAVFLNRGNHEDQVMNLRYGFIKEVQYKYRQTANKLLNMFSEVFAWMPLATVIDDRVFVTHGGISDKVDLDRVRRLDRHRYVSVLRPPVAKSSDEKVDYMEWRQVLDLLWSDPKAQQGCKPNTFRGGGCYFGPNVTRAFLDKYGYKLLVRSHECKQDGWEFCHEDTVLTVFSASNYYEEGSNKGAYVKFDSECRPRLVQFVASRRDKLPKGQRLSSVEESALRDLRGKILASKSELIDAFLRLDPEKTGAIRVSQWCSTMEEKLRLELPWRTLRPHLAQLNKDGRLLYMSTFQRAAIQHRLSGGKEMANSVTETVYKNREELETIFRIMDKDNSGQISLEEFKESCRILCQATQRQMTEDEVADMAKSLDLNSDGYIDFNEFLEAFRIVDYQRQESQKRLLGDSVQSSVSE</sequence>
<keyword evidence="7 10" id="KW-0464">Manganese</keyword>
<dbReference type="InterPro" id="IPR011992">
    <property type="entry name" value="EF-hand-dom_pair"/>
</dbReference>
<dbReference type="GO" id="GO:0005506">
    <property type="term" value="F:iron ion binding"/>
    <property type="evidence" value="ECO:0007669"/>
    <property type="project" value="UniProtKB-UniRule"/>
</dbReference>
<evidence type="ECO:0000256" key="9">
    <source>
        <dbReference type="ARBA" id="ARBA00048336"/>
    </source>
</evidence>
<evidence type="ECO:0000256" key="3">
    <source>
        <dbReference type="ARBA" id="ARBA00022723"/>
    </source>
</evidence>
<dbReference type="SUPFAM" id="SSF47473">
    <property type="entry name" value="EF-hand"/>
    <property type="match status" value="1"/>
</dbReference>
<keyword evidence="5 10" id="KW-0378">Hydrolase</keyword>
<feature type="compositionally biased region" description="Polar residues" evidence="12">
    <location>
        <begin position="30"/>
        <end position="45"/>
    </location>
</feature>
<protein>
    <recommendedName>
        <fullName evidence="10">Serine/threonine-protein phosphatase with EF-hands</fullName>
        <ecNumber evidence="10">3.1.3.16</ecNumber>
    </recommendedName>
</protein>
<dbReference type="InterPro" id="IPR004843">
    <property type="entry name" value="Calcineurin-like_PHP"/>
</dbReference>
<reference evidence="15" key="1">
    <citation type="submission" date="2016-11" db="UniProtKB">
        <authorList>
            <consortium name="WormBaseParasite"/>
        </authorList>
    </citation>
    <scope>IDENTIFICATION</scope>
</reference>
<comment type="catalytic activity">
    <reaction evidence="8">
        <text>O-phospho-L-seryl-[protein] + H2O = L-seryl-[protein] + phosphate</text>
        <dbReference type="Rhea" id="RHEA:20629"/>
        <dbReference type="Rhea" id="RHEA-COMP:9863"/>
        <dbReference type="Rhea" id="RHEA-COMP:11604"/>
        <dbReference type="ChEBI" id="CHEBI:15377"/>
        <dbReference type="ChEBI" id="CHEBI:29999"/>
        <dbReference type="ChEBI" id="CHEBI:43474"/>
        <dbReference type="ChEBI" id="CHEBI:83421"/>
        <dbReference type="EC" id="3.1.3.16"/>
    </reaction>
</comment>
<dbReference type="SUPFAM" id="SSF56300">
    <property type="entry name" value="Metallo-dependent phosphatases"/>
    <property type="match status" value="1"/>
</dbReference>
<organism evidence="14 15">
    <name type="scientific">Macrostomum lignano</name>
    <dbReference type="NCBI Taxonomy" id="282301"/>
    <lineage>
        <taxon>Eukaryota</taxon>
        <taxon>Metazoa</taxon>
        <taxon>Spiralia</taxon>
        <taxon>Lophotrochozoa</taxon>
        <taxon>Platyhelminthes</taxon>
        <taxon>Rhabditophora</taxon>
        <taxon>Macrostomorpha</taxon>
        <taxon>Macrostomida</taxon>
        <taxon>Macrostomidae</taxon>
        <taxon>Macrostomum</taxon>
    </lineage>
</organism>
<dbReference type="PROSITE" id="PS50222">
    <property type="entry name" value="EF_HAND_2"/>
    <property type="match status" value="2"/>
</dbReference>
<accession>A0A1I8GHE3</accession>
<evidence type="ECO:0000313" key="14">
    <source>
        <dbReference type="Proteomes" id="UP000095280"/>
    </source>
</evidence>
<evidence type="ECO:0000256" key="12">
    <source>
        <dbReference type="SAM" id="MobiDB-lite"/>
    </source>
</evidence>
<dbReference type="SMART" id="SM00156">
    <property type="entry name" value="PP2Ac"/>
    <property type="match status" value="1"/>
</dbReference>
<comment type="cofactor">
    <cofactor evidence="1">
        <name>Mn(2+)</name>
        <dbReference type="ChEBI" id="CHEBI:29035"/>
    </cofactor>
</comment>
<evidence type="ECO:0000256" key="2">
    <source>
        <dbReference type="ARBA" id="ARBA00008294"/>
    </source>
</evidence>
<evidence type="ECO:0000313" key="15">
    <source>
        <dbReference type="WBParaSite" id="maker-uti_cns_0002031-snap-gene-0.4-mRNA-1"/>
    </source>
</evidence>
<dbReference type="Pfam" id="PF08321">
    <property type="entry name" value="PPP5"/>
    <property type="match status" value="1"/>
</dbReference>
<evidence type="ECO:0000256" key="10">
    <source>
        <dbReference type="PIRNR" id="PIRNR000912"/>
    </source>
</evidence>
<dbReference type="InterPro" id="IPR013235">
    <property type="entry name" value="PPP_dom"/>
</dbReference>
<dbReference type="Gene3D" id="1.10.238.10">
    <property type="entry name" value="EF-hand"/>
    <property type="match status" value="1"/>
</dbReference>
<dbReference type="EC" id="3.1.3.16" evidence="10"/>
<evidence type="ECO:0000256" key="5">
    <source>
        <dbReference type="ARBA" id="ARBA00022801"/>
    </source>
</evidence>
<comment type="similarity">
    <text evidence="2 10 11">Belongs to the PPP phosphatase family.</text>
</comment>
<evidence type="ECO:0000259" key="13">
    <source>
        <dbReference type="PROSITE" id="PS50222"/>
    </source>
</evidence>
<dbReference type="PANTHER" id="PTHR45668">
    <property type="entry name" value="SERINE/THREONINE-PROTEIN PHOSPHATASE 5-RELATED"/>
    <property type="match status" value="1"/>
</dbReference>
<dbReference type="SMART" id="SM00054">
    <property type="entry name" value="EFh"/>
    <property type="match status" value="3"/>
</dbReference>
<feature type="domain" description="EF-hand" evidence="13">
    <location>
        <begin position="612"/>
        <end position="647"/>
    </location>
</feature>
<evidence type="ECO:0000256" key="11">
    <source>
        <dbReference type="RuleBase" id="RU004273"/>
    </source>
</evidence>
<comment type="catalytic activity">
    <reaction evidence="9 10 11">
        <text>O-phospho-L-threonyl-[protein] + H2O = L-threonyl-[protein] + phosphate</text>
        <dbReference type="Rhea" id="RHEA:47004"/>
        <dbReference type="Rhea" id="RHEA-COMP:11060"/>
        <dbReference type="Rhea" id="RHEA-COMP:11605"/>
        <dbReference type="ChEBI" id="CHEBI:15377"/>
        <dbReference type="ChEBI" id="CHEBI:30013"/>
        <dbReference type="ChEBI" id="CHEBI:43474"/>
        <dbReference type="ChEBI" id="CHEBI:61977"/>
        <dbReference type="EC" id="3.1.3.16"/>
    </reaction>
</comment>
<evidence type="ECO:0000256" key="4">
    <source>
        <dbReference type="ARBA" id="ARBA00022737"/>
    </source>
</evidence>
<keyword evidence="3 10" id="KW-0479">Metal-binding</keyword>
<dbReference type="InterPro" id="IPR018247">
    <property type="entry name" value="EF_Hand_1_Ca_BS"/>
</dbReference>
<proteinExistence type="inferred from homology"/>
<feature type="domain" description="EF-hand" evidence="13">
    <location>
        <begin position="652"/>
        <end position="687"/>
    </location>
</feature>
<dbReference type="GO" id="GO:0050906">
    <property type="term" value="P:detection of stimulus involved in sensory perception"/>
    <property type="evidence" value="ECO:0007669"/>
    <property type="project" value="UniProtKB-UniRule"/>
</dbReference>
<dbReference type="InterPro" id="IPR006186">
    <property type="entry name" value="Ser/Thr-sp_prot-phosphatase"/>
</dbReference>
<dbReference type="InterPro" id="IPR012008">
    <property type="entry name" value="Ser/Thr-Pase_EF-hand_contain"/>
</dbReference>
<dbReference type="PRINTS" id="PR00114">
    <property type="entry name" value="STPHPHTASE"/>
</dbReference>
<evidence type="ECO:0000256" key="8">
    <source>
        <dbReference type="ARBA" id="ARBA00047761"/>
    </source>
</evidence>
<evidence type="ECO:0000256" key="7">
    <source>
        <dbReference type="ARBA" id="ARBA00023211"/>
    </source>
</evidence>
<dbReference type="CDD" id="cd00051">
    <property type="entry name" value="EFh"/>
    <property type="match status" value="1"/>
</dbReference>
<dbReference type="CDD" id="cd23767">
    <property type="entry name" value="IQCD"/>
    <property type="match status" value="1"/>
</dbReference>
<dbReference type="InterPro" id="IPR029052">
    <property type="entry name" value="Metallo-depent_PP-like"/>
</dbReference>
<dbReference type="Pfam" id="PF13499">
    <property type="entry name" value="EF-hand_7"/>
    <property type="match status" value="1"/>
</dbReference>
<evidence type="ECO:0000256" key="6">
    <source>
        <dbReference type="ARBA" id="ARBA00022837"/>
    </source>
</evidence>
<dbReference type="Proteomes" id="UP000095280">
    <property type="component" value="Unplaced"/>
</dbReference>
<dbReference type="PIRSF" id="PIRSF000912">
    <property type="entry name" value="PPEF"/>
    <property type="match status" value="1"/>
</dbReference>
<dbReference type="GO" id="GO:0030145">
    <property type="term" value="F:manganese ion binding"/>
    <property type="evidence" value="ECO:0007669"/>
    <property type="project" value="UniProtKB-UniRule"/>
</dbReference>
<keyword evidence="14" id="KW-1185">Reference proteome</keyword>
<dbReference type="InterPro" id="IPR051134">
    <property type="entry name" value="PPP_phosphatase"/>
</dbReference>
<dbReference type="GO" id="GO:0004722">
    <property type="term" value="F:protein serine/threonine phosphatase activity"/>
    <property type="evidence" value="ECO:0007669"/>
    <property type="project" value="UniProtKB-EC"/>
</dbReference>
<dbReference type="PROSITE" id="PS00018">
    <property type="entry name" value="EF_HAND_1"/>
    <property type="match status" value="2"/>
</dbReference>
<name>A0A1I8GHE3_9PLAT</name>
<keyword evidence="6" id="KW-0106">Calcium</keyword>
<dbReference type="InterPro" id="IPR002048">
    <property type="entry name" value="EF_hand_dom"/>
</dbReference>
<dbReference type="Gene3D" id="3.60.21.10">
    <property type="match status" value="1"/>
</dbReference>
<evidence type="ECO:0000256" key="1">
    <source>
        <dbReference type="ARBA" id="ARBA00001936"/>
    </source>
</evidence>
<dbReference type="PANTHER" id="PTHR45668:SF3">
    <property type="entry name" value="SERINE_THREONINE-PROTEIN PHOSPHATASE RDGC"/>
    <property type="match status" value="1"/>
</dbReference>
<dbReference type="AlphaFoldDB" id="A0A1I8GHE3"/>
<feature type="region of interest" description="Disordered" evidence="12">
    <location>
        <begin position="29"/>
        <end position="50"/>
    </location>
</feature>
<dbReference type="WBParaSite" id="maker-uti_cns_0002031-snap-gene-0.4-mRNA-1">
    <property type="protein sequence ID" value="maker-uti_cns_0002031-snap-gene-0.4-mRNA-1"/>
    <property type="gene ID" value="maker-uti_cns_0002031-snap-gene-0.4"/>
</dbReference>